<dbReference type="STRING" id="133385.A0A2T9YFI6"/>
<evidence type="ECO:0000313" key="8">
    <source>
        <dbReference type="EMBL" id="PVU91075.1"/>
    </source>
</evidence>
<evidence type="ECO:0000313" key="9">
    <source>
        <dbReference type="Proteomes" id="UP000245383"/>
    </source>
</evidence>
<evidence type="ECO:0000256" key="2">
    <source>
        <dbReference type="ARBA" id="ARBA00009436"/>
    </source>
</evidence>
<proteinExistence type="inferred from homology"/>
<name>A0A2T9YFI6_9FUNG</name>
<comment type="caution">
    <text evidence="8">The sequence shown here is derived from an EMBL/GenBank/DDBJ whole genome shotgun (WGS) entry which is preliminary data.</text>
</comment>
<feature type="transmembrane region" description="Helical" evidence="7">
    <location>
        <begin position="48"/>
        <end position="64"/>
    </location>
</feature>
<keyword evidence="6 7" id="KW-0472">Membrane</keyword>
<comment type="similarity">
    <text evidence="2">Belongs to the EMC6 family.</text>
</comment>
<evidence type="ECO:0000256" key="3">
    <source>
        <dbReference type="ARBA" id="ARBA00022692"/>
    </source>
</evidence>
<evidence type="ECO:0000256" key="6">
    <source>
        <dbReference type="ARBA" id="ARBA00023136"/>
    </source>
</evidence>
<keyword evidence="9" id="KW-1185">Reference proteome</keyword>
<evidence type="ECO:0000256" key="5">
    <source>
        <dbReference type="ARBA" id="ARBA00022989"/>
    </source>
</evidence>
<reference evidence="8 9" key="1">
    <citation type="journal article" date="2018" name="MBio">
        <title>Comparative Genomics Reveals the Core Gene Toolbox for the Fungus-Insect Symbiosis.</title>
        <authorList>
            <person name="Wang Y."/>
            <person name="Stata M."/>
            <person name="Wang W."/>
            <person name="Stajich J.E."/>
            <person name="White M.M."/>
            <person name="Moncalvo J.M."/>
        </authorList>
    </citation>
    <scope>NUCLEOTIDE SEQUENCE [LARGE SCALE GENOMIC DNA]</scope>
    <source>
        <strain evidence="8 9">SWE-8-4</strain>
    </source>
</reference>
<dbReference type="Proteomes" id="UP000245383">
    <property type="component" value="Unassembled WGS sequence"/>
</dbReference>
<evidence type="ECO:0000256" key="1">
    <source>
        <dbReference type="ARBA" id="ARBA00004477"/>
    </source>
</evidence>
<feature type="transmembrane region" description="Helical" evidence="7">
    <location>
        <begin position="21"/>
        <end position="42"/>
    </location>
</feature>
<sequence>MSFINKITKKQGEWSSEELKAASFWVLLLSATATGSVCGILGITGFTSIVMAVVTCYLTIGFYWKRYLEIEIEDFGGASEIASEHIAPSISVFFVSCKFE</sequence>
<dbReference type="InterPro" id="IPR029008">
    <property type="entry name" value="EMC6-like"/>
</dbReference>
<comment type="subcellular location">
    <subcellularLocation>
        <location evidence="1">Endoplasmic reticulum membrane</location>
        <topology evidence="1">Multi-pass membrane protein</topology>
    </subcellularLocation>
</comment>
<keyword evidence="4" id="KW-0256">Endoplasmic reticulum</keyword>
<evidence type="ECO:0000256" key="7">
    <source>
        <dbReference type="SAM" id="Phobius"/>
    </source>
</evidence>
<gene>
    <name evidence="8" type="ORF">BB561_004572</name>
</gene>
<dbReference type="GO" id="GO:0005789">
    <property type="term" value="C:endoplasmic reticulum membrane"/>
    <property type="evidence" value="ECO:0007669"/>
    <property type="project" value="UniProtKB-SubCell"/>
</dbReference>
<dbReference type="AlphaFoldDB" id="A0A2T9YFI6"/>
<keyword evidence="3 7" id="KW-0812">Transmembrane</keyword>
<keyword evidence="5 7" id="KW-1133">Transmembrane helix</keyword>
<accession>A0A2T9YFI6</accession>
<dbReference type="OrthoDB" id="286395at2759"/>
<evidence type="ECO:0000256" key="4">
    <source>
        <dbReference type="ARBA" id="ARBA00022824"/>
    </source>
</evidence>
<dbReference type="EMBL" id="MBFR01000221">
    <property type="protein sequence ID" value="PVU91075.1"/>
    <property type="molecule type" value="Genomic_DNA"/>
</dbReference>
<organism evidence="8 9">
    <name type="scientific">Smittium simulii</name>
    <dbReference type="NCBI Taxonomy" id="133385"/>
    <lineage>
        <taxon>Eukaryota</taxon>
        <taxon>Fungi</taxon>
        <taxon>Fungi incertae sedis</taxon>
        <taxon>Zoopagomycota</taxon>
        <taxon>Kickxellomycotina</taxon>
        <taxon>Harpellomycetes</taxon>
        <taxon>Harpellales</taxon>
        <taxon>Legeriomycetaceae</taxon>
        <taxon>Smittium</taxon>
    </lineage>
</organism>
<dbReference type="Pfam" id="PF07019">
    <property type="entry name" value="EMC6"/>
    <property type="match status" value="1"/>
</dbReference>
<protein>
    <submittedName>
        <fullName evidence="8">Uncharacterized protein</fullName>
    </submittedName>
</protein>